<comment type="pathway">
    <text evidence="11">Phospholipid metabolism; phosphatidylethanolamine biosynthesis.</text>
</comment>
<keyword evidence="9" id="KW-1208">Phospholipid metabolism</keyword>
<organism evidence="13 14">
    <name type="scientific">Andalucia godoyi</name>
    <name type="common">Flagellate</name>
    <dbReference type="NCBI Taxonomy" id="505711"/>
    <lineage>
        <taxon>Eukaryota</taxon>
        <taxon>Discoba</taxon>
        <taxon>Jakobida</taxon>
        <taxon>Andalucina</taxon>
        <taxon>Andaluciidae</taxon>
        <taxon>Andalucia</taxon>
    </lineage>
</organism>
<dbReference type="PANTHER" id="PTHR10067:SF6">
    <property type="entry name" value="PHOSPHATIDYLSERINE DECARBOXYLASE PROENZYME, MITOCHONDRIAL"/>
    <property type="match status" value="1"/>
</dbReference>
<evidence type="ECO:0000313" key="13">
    <source>
        <dbReference type="EMBL" id="KAF0852453.1"/>
    </source>
</evidence>
<keyword evidence="10" id="KW-0670">Pyruvate</keyword>
<evidence type="ECO:0000256" key="4">
    <source>
        <dbReference type="ARBA" id="ARBA00022516"/>
    </source>
</evidence>
<name>A0A8K0AHT4_ANDGO</name>
<dbReference type="UniPathway" id="UPA00558"/>
<proteinExistence type="predicted"/>
<dbReference type="GO" id="GO:0006646">
    <property type="term" value="P:phosphatidylethanolamine biosynthetic process"/>
    <property type="evidence" value="ECO:0007669"/>
    <property type="project" value="UniProtKB-UniPathway"/>
</dbReference>
<keyword evidence="12" id="KW-1133">Transmembrane helix</keyword>
<keyword evidence="4" id="KW-0444">Lipid biosynthesis</keyword>
<keyword evidence="6" id="KW-0443">Lipid metabolism</keyword>
<evidence type="ECO:0000256" key="7">
    <source>
        <dbReference type="ARBA" id="ARBA00023209"/>
    </source>
</evidence>
<keyword evidence="12" id="KW-0472">Membrane</keyword>
<keyword evidence="12" id="KW-0812">Transmembrane</keyword>
<keyword evidence="5" id="KW-0210">Decarboxylase</keyword>
<dbReference type="GO" id="GO:0004609">
    <property type="term" value="F:phosphatidylserine decarboxylase activity"/>
    <property type="evidence" value="ECO:0007669"/>
    <property type="project" value="UniProtKB-EC"/>
</dbReference>
<comment type="cofactor">
    <cofactor evidence="1">
        <name>pyruvate</name>
        <dbReference type="ChEBI" id="CHEBI:15361"/>
    </cofactor>
</comment>
<dbReference type="NCBIfam" id="TIGR00163">
    <property type="entry name" value="PS_decarb"/>
    <property type="match status" value="1"/>
</dbReference>
<evidence type="ECO:0000256" key="5">
    <source>
        <dbReference type="ARBA" id="ARBA00022793"/>
    </source>
</evidence>
<feature type="transmembrane region" description="Helical" evidence="12">
    <location>
        <begin position="7"/>
        <end position="28"/>
    </location>
</feature>
<evidence type="ECO:0000256" key="8">
    <source>
        <dbReference type="ARBA" id="ARBA00023239"/>
    </source>
</evidence>
<dbReference type="InterPro" id="IPR003817">
    <property type="entry name" value="PS_Dcarbxylase"/>
</dbReference>
<dbReference type="OrthoDB" id="4330at2759"/>
<dbReference type="EMBL" id="VRVR01000035">
    <property type="protein sequence ID" value="KAF0852453.1"/>
    <property type="molecule type" value="Genomic_DNA"/>
</dbReference>
<sequence>MGALRRVLKYTLGAGAVAVGGTAAFLQYSHMQMGKPGSEFKAGDWTIFVPTRGLSRAWGTFTNTELPELIRVPFLKTYAWMFNCKLNESERPIESYPTLAKFFTRNLVDGARPIDTKAPLVSPADSKIMALGQCDTTEEESNLLVEQVKGVTYSVKSVLARKTPVPISPQKRLYYAVFYLAPGDYHGFHSPSDVTFSERIHVFGQLLPVWTAFVRNIPGLFALNERVVLQGRWDHGYMGYIAVGATNVGSIRINFDPDLRTNVLSHEVQRQMKDVGVKGADEIDVVDVSSLPMVKCKKGENVGFFHLGSTIVLLFEAPKDFVWTVNAGDTVKYGQAIMAKRT</sequence>
<keyword evidence="7" id="KW-0594">Phospholipid biosynthesis</keyword>
<dbReference type="EC" id="4.1.1.65" evidence="3"/>
<evidence type="ECO:0000256" key="3">
    <source>
        <dbReference type="ARBA" id="ARBA00012243"/>
    </source>
</evidence>
<accession>A0A8K0AHT4</accession>
<evidence type="ECO:0000256" key="11">
    <source>
        <dbReference type="ARBA" id="ARBA00024326"/>
    </source>
</evidence>
<gene>
    <name evidence="13" type="ORF">ANDGO_00077</name>
</gene>
<evidence type="ECO:0000256" key="12">
    <source>
        <dbReference type="SAM" id="Phobius"/>
    </source>
</evidence>
<evidence type="ECO:0000256" key="1">
    <source>
        <dbReference type="ARBA" id="ARBA00001928"/>
    </source>
</evidence>
<dbReference type="PANTHER" id="PTHR10067">
    <property type="entry name" value="PHOSPHATIDYLSERINE DECARBOXYLASE"/>
    <property type="match status" value="1"/>
</dbReference>
<evidence type="ECO:0000256" key="9">
    <source>
        <dbReference type="ARBA" id="ARBA00023264"/>
    </source>
</evidence>
<keyword evidence="8" id="KW-0456">Lyase</keyword>
<dbReference type="Pfam" id="PF02666">
    <property type="entry name" value="PS_Dcarbxylase"/>
    <property type="match status" value="1"/>
</dbReference>
<dbReference type="GO" id="GO:0005739">
    <property type="term" value="C:mitochondrion"/>
    <property type="evidence" value="ECO:0007669"/>
    <property type="project" value="TreeGrafter"/>
</dbReference>
<reference evidence="13" key="1">
    <citation type="submission" date="2019-09" db="EMBL/GenBank/DDBJ databases">
        <title>The Mitochondrial Proteome of the Jakobid, Andalucia godoyi, a Protist With the Most Gene-Rich and Bacteria-Like Mitochondrial Genome.</title>
        <authorList>
            <person name="Gray M.W."/>
            <person name="Burger G."/>
            <person name="Derelle R."/>
            <person name="Klimes V."/>
            <person name="Leger M."/>
            <person name="Sarrasin M."/>
            <person name="Vlcek C."/>
            <person name="Roger A.J."/>
            <person name="Elias M."/>
            <person name="Lang B.F."/>
        </authorList>
    </citation>
    <scope>NUCLEOTIDE SEQUENCE</scope>
    <source>
        <strain evidence="13">And28</strain>
    </source>
</reference>
<evidence type="ECO:0000256" key="2">
    <source>
        <dbReference type="ARBA" id="ARBA00005189"/>
    </source>
</evidence>
<dbReference type="AlphaFoldDB" id="A0A8K0AHT4"/>
<comment type="pathway">
    <text evidence="2">Lipid metabolism.</text>
</comment>
<keyword evidence="14" id="KW-1185">Reference proteome</keyword>
<dbReference type="InterPro" id="IPR033177">
    <property type="entry name" value="PSD-B"/>
</dbReference>
<evidence type="ECO:0000256" key="6">
    <source>
        <dbReference type="ARBA" id="ARBA00023098"/>
    </source>
</evidence>
<evidence type="ECO:0000256" key="10">
    <source>
        <dbReference type="ARBA" id="ARBA00023317"/>
    </source>
</evidence>
<protein>
    <recommendedName>
        <fullName evidence="3">phosphatidylserine decarboxylase</fullName>
        <ecNumber evidence="3">4.1.1.65</ecNumber>
    </recommendedName>
</protein>
<comment type="caution">
    <text evidence="13">The sequence shown here is derived from an EMBL/GenBank/DDBJ whole genome shotgun (WGS) entry which is preliminary data.</text>
</comment>
<evidence type="ECO:0000313" key="14">
    <source>
        <dbReference type="Proteomes" id="UP000799049"/>
    </source>
</evidence>
<dbReference type="Proteomes" id="UP000799049">
    <property type="component" value="Unassembled WGS sequence"/>
</dbReference>